<organism evidence="1 2">
    <name type="scientific">Romanomermis culicivorax</name>
    <name type="common">Nematode worm</name>
    <dbReference type="NCBI Taxonomy" id="13658"/>
    <lineage>
        <taxon>Eukaryota</taxon>
        <taxon>Metazoa</taxon>
        <taxon>Ecdysozoa</taxon>
        <taxon>Nematoda</taxon>
        <taxon>Enoplea</taxon>
        <taxon>Dorylaimia</taxon>
        <taxon>Mermithida</taxon>
        <taxon>Mermithoidea</taxon>
        <taxon>Mermithidae</taxon>
        <taxon>Romanomermis</taxon>
    </lineage>
</organism>
<dbReference type="AlphaFoldDB" id="A0A915HJU8"/>
<evidence type="ECO:0000313" key="2">
    <source>
        <dbReference type="WBParaSite" id="nRc.2.0.1.t02258-RA"/>
    </source>
</evidence>
<dbReference type="Proteomes" id="UP000887565">
    <property type="component" value="Unplaced"/>
</dbReference>
<name>A0A915HJU8_ROMCU</name>
<keyword evidence="1" id="KW-1185">Reference proteome</keyword>
<evidence type="ECO:0000313" key="1">
    <source>
        <dbReference type="Proteomes" id="UP000887565"/>
    </source>
</evidence>
<proteinExistence type="predicted"/>
<dbReference type="WBParaSite" id="nRc.2.0.1.t02258-RA">
    <property type="protein sequence ID" value="nRc.2.0.1.t02258-RA"/>
    <property type="gene ID" value="nRc.2.0.1.g02258"/>
</dbReference>
<reference evidence="2" key="1">
    <citation type="submission" date="2022-11" db="UniProtKB">
        <authorList>
            <consortium name="WormBaseParasite"/>
        </authorList>
    </citation>
    <scope>IDENTIFICATION</scope>
</reference>
<accession>A0A915HJU8</accession>
<protein>
    <submittedName>
        <fullName evidence="2">Uncharacterized protein</fullName>
    </submittedName>
</protein>
<sequence>MEDQLKVAFIAHQNNYWFDASRSMFGVDQSQIVYSRQALFVGIFVVDTVDENVCAYCCGEAHVYPVQLFLRHEKENFHVVEDTITPEECQTELTLPVVHLYASPSLTNPLTGSMEKFLNFLTTPSSIPARKTCKRIRSILS</sequence>